<feature type="compositionally biased region" description="Basic residues" evidence="1">
    <location>
        <begin position="53"/>
        <end position="72"/>
    </location>
</feature>
<gene>
    <name evidence="2" type="ORF">SAMN04488125_102410</name>
</gene>
<evidence type="ECO:0000256" key="1">
    <source>
        <dbReference type="SAM" id="MobiDB-lite"/>
    </source>
</evidence>
<dbReference type="RefSeq" id="WP_091942479.1">
    <property type="nucleotide sequence ID" value="NZ_FOSV01000002.1"/>
</dbReference>
<sequence>MKNPALSLWLSAANSAAGWWMGQAMGHGANAVRRQQRAMLAEMTKAATGSAGKPKRRKAPSATKRVSRRKPG</sequence>
<proteinExistence type="predicted"/>
<dbReference type="Proteomes" id="UP000198804">
    <property type="component" value="Unassembled WGS sequence"/>
</dbReference>
<dbReference type="EMBL" id="FOSV01000002">
    <property type="protein sequence ID" value="SFK56160.1"/>
    <property type="molecule type" value="Genomic_DNA"/>
</dbReference>
<dbReference type="AlphaFoldDB" id="A0A1I4AJ07"/>
<organism evidence="2 3">
    <name type="scientific">Methylorubrum salsuginis</name>
    <dbReference type="NCBI Taxonomy" id="414703"/>
    <lineage>
        <taxon>Bacteria</taxon>
        <taxon>Pseudomonadati</taxon>
        <taxon>Pseudomonadota</taxon>
        <taxon>Alphaproteobacteria</taxon>
        <taxon>Hyphomicrobiales</taxon>
        <taxon>Methylobacteriaceae</taxon>
        <taxon>Methylorubrum</taxon>
    </lineage>
</organism>
<reference evidence="3" key="1">
    <citation type="submission" date="2016-10" db="EMBL/GenBank/DDBJ databases">
        <authorList>
            <person name="Varghese N."/>
            <person name="Submissions S."/>
        </authorList>
    </citation>
    <scope>NUCLEOTIDE SEQUENCE [LARGE SCALE GENOMIC DNA]</scope>
    <source>
        <strain evidence="3">CGMCC 1.6474</strain>
    </source>
</reference>
<evidence type="ECO:0000313" key="3">
    <source>
        <dbReference type="Proteomes" id="UP000198804"/>
    </source>
</evidence>
<protein>
    <submittedName>
        <fullName evidence="2">Uncharacterized protein</fullName>
    </submittedName>
</protein>
<name>A0A1I4AJ07_9HYPH</name>
<evidence type="ECO:0000313" key="2">
    <source>
        <dbReference type="EMBL" id="SFK56160.1"/>
    </source>
</evidence>
<feature type="region of interest" description="Disordered" evidence="1">
    <location>
        <begin position="43"/>
        <end position="72"/>
    </location>
</feature>
<accession>A0A1I4AJ07</accession>
<keyword evidence="3" id="KW-1185">Reference proteome</keyword>